<dbReference type="AlphaFoldDB" id="A0A2H0KFB0"/>
<accession>A0A2H0KFB0</accession>
<dbReference type="InterPro" id="IPR004860">
    <property type="entry name" value="LAGLIDADG_dom"/>
</dbReference>
<dbReference type="GO" id="GO:0004519">
    <property type="term" value="F:endonuclease activity"/>
    <property type="evidence" value="ECO:0007669"/>
    <property type="project" value="InterPro"/>
</dbReference>
<evidence type="ECO:0000259" key="1">
    <source>
        <dbReference type="Pfam" id="PF00961"/>
    </source>
</evidence>
<organism evidence="2 3">
    <name type="scientific">Candidatus Taylorbacteria bacterium CG11_big_fil_rev_8_21_14_0_20_46_11</name>
    <dbReference type="NCBI Taxonomy" id="1975025"/>
    <lineage>
        <taxon>Bacteria</taxon>
        <taxon>Candidatus Tayloriibacteriota</taxon>
    </lineage>
</organism>
<dbReference type="PANTHER" id="PTHR36181">
    <property type="entry name" value="INTRON-ENCODED ENDONUCLEASE AI3-RELATED"/>
    <property type="match status" value="1"/>
</dbReference>
<proteinExistence type="predicted"/>
<dbReference type="InterPro" id="IPR051289">
    <property type="entry name" value="LAGLIDADG_Endonuclease"/>
</dbReference>
<dbReference type="Pfam" id="PF00961">
    <property type="entry name" value="LAGLIDADG_1"/>
    <property type="match status" value="1"/>
</dbReference>
<evidence type="ECO:0000313" key="3">
    <source>
        <dbReference type="Proteomes" id="UP000229342"/>
    </source>
</evidence>
<gene>
    <name evidence="2" type="ORF">COV91_00760</name>
</gene>
<dbReference type="EMBL" id="PCVG01000013">
    <property type="protein sequence ID" value="PIQ69084.1"/>
    <property type="molecule type" value="Genomic_DNA"/>
</dbReference>
<dbReference type="PANTHER" id="PTHR36181:SF2">
    <property type="entry name" value="INTRON-ENCODED ENDONUCLEASE AI3-RELATED"/>
    <property type="match status" value="1"/>
</dbReference>
<dbReference type="SUPFAM" id="SSF55608">
    <property type="entry name" value="Homing endonucleases"/>
    <property type="match status" value="1"/>
</dbReference>
<protein>
    <recommendedName>
        <fullName evidence="1">Homing endonuclease LAGLIDADG domain-containing protein</fullName>
    </recommendedName>
</protein>
<feature type="domain" description="Homing endonuclease LAGLIDADG" evidence="1">
    <location>
        <begin position="42"/>
        <end position="140"/>
    </location>
</feature>
<dbReference type="Gene3D" id="3.10.28.10">
    <property type="entry name" value="Homing endonucleases"/>
    <property type="match status" value="1"/>
</dbReference>
<comment type="caution">
    <text evidence="2">The sequence shown here is derived from an EMBL/GenBank/DDBJ whole genome shotgun (WGS) entry which is preliminary data.</text>
</comment>
<name>A0A2H0KFB0_9BACT</name>
<evidence type="ECO:0000313" key="2">
    <source>
        <dbReference type="EMBL" id="PIQ69084.1"/>
    </source>
</evidence>
<reference evidence="2 3" key="1">
    <citation type="submission" date="2017-09" db="EMBL/GenBank/DDBJ databases">
        <title>Depth-based differentiation of microbial function through sediment-hosted aquifers and enrichment of novel symbionts in the deep terrestrial subsurface.</title>
        <authorList>
            <person name="Probst A.J."/>
            <person name="Ladd B."/>
            <person name="Jarett J.K."/>
            <person name="Geller-Mcgrath D.E."/>
            <person name="Sieber C.M."/>
            <person name="Emerson J.B."/>
            <person name="Anantharaman K."/>
            <person name="Thomas B.C."/>
            <person name="Malmstrom R."/>
            <person name="Stieglmeier M."/>
            <person name="Klingl A."/>
            <person name="Woyke T."/>
            <person name="Ryan C.M."/>
            <person name="Banfield J.F."/>
        </authorList>
    </citation>
    <scope>NUCLEOTIDE SEQUENCE [LARGE SCALE GENOMIC DNA]</scope>
    <source>
        <strain evidence="2">CG11_big_fil_rev_8_21_14_0_20_46_11</strain>
    </source>
</reference>
<dbReference type="InterPro" id="IPR027434">
    <property type="entry name" value="Homing_endonucl"/>
</dbReference>
<sequence length="205" mass="23709">MSVTRALPTAVTMRTCSQSAGKALIGVIIRGMELPSNIGWYLSGFCDGEGSFNVSLRMRKDHKLQWQVVLTFNVAQRDVTNLLILQKYLQCGRLQKRSDGVHYFVVTNYKELIEKVIPFFERFPLQSVLKKKNFEIFRQATNIVYSGRHLTPKGFMEVVELREGLNEGKGRKRKYEKSHVIADYQRILRDYTPNSTLLIENNEMI</sequence>
<dbReference type="Proteomes" id="UP000229342">
    <property type="component" value="Unassembled WGS sequence"/>
</dbReference>